<dbReference type="EMBL" id="AVOT02019346">
    <property type="protein sequence ID" value="MBW0506840.1"/>
    <property type="molecule type" value="Genomic_DNA"/>
</dbReference>
<reference evidence="1" key="1">
    <citation type="submission" date="2021-03" db="EMBL/GenBank/DDBJ databases">
        <title>Draft genome sequence of rust myrtle Austropuccinia psidii MF-1, a brazilian biotype.</title>
        <authorList>
            <person name="Quecine M.C."/>
            <person name="Pachon D.M.R."/>
            <person name="Bonatelli M.L."/>
            <person name="Correr F.H."/>
            <person name="Franceschini L.M."/>
            <person name="Leite T.F."/>
            <person name="Margarido G.R.A."/>
            <person name="Almeida C.A."/>
            <person name="Ferrarezi J.A."/>
            <person name="Labate C.A."/>
        </authorList>
    </citation>
    <scope>NUCLEOTIDE SEQUENCE</scope>
    <source>
        <strain evidence="1">MF-1</strain>
    </source>
</reference>
<comment type="caution">
    <text evidence="1">The sequence shown here is derived from an EMBL/GenBank/DDBJ whole genome shotgun (WGS) entry which is preliminary data.</text>
</comment>
<name>A0A9Q3DTK8_9BASI</name>
<protein>
    <submittedName>
        <fullName evidence="1">Uncharacterized protein</fullName>
    </submittedName>
</protein>
<gene>
    <name evidence="1" type="ORF">O181_046555</name>
</gene>
<accession>A0A9Q3DTK8</accession>
<proteinExistence type="predicted"/>
<organism evidence="1 2">
    <name type="scientific">Austropuccinia psidii MF-1</name>
    <dbReference type="NCBI Taxonomy" id="1389203"/>
    <lineage>
        <taxon>Eukaryota</taxon>
        <taxon>Fungi</taxon>
        <taxon>Dikarya</taxon>
        <taxon>Basidiomycota</taxon>
        <taxon>Pucciniomycotina</taxon>
        <taxon>Pucciniomycetes</taxon>
        <taxon>Pucciniales</taxon>
        <taxon>Sphaerophragmiaceae</taxon>
        <taxon>Austropuccinia</taxon>
    </lineage>
</organism>
<keyword evidence="2" id="KW-1185">Reference proteome</keyword>
<dbReference type="AlphaFoldDB" id="A0A9Q3DTK8"/>
<sequence>MAHPNVSTKPYLPNLRFSSGSGIGVSMLLDLKPPIEPALILHSLIQFGLKVFLSINPGSKVLPQSKLLLYLCQEEYSDSGQFLNPQNYALVTLPPIKIANLSVVMSTQYETIPAWPGSSSIEPPIPTISGNLSPPTNVITAKPIILNDSECPLSPSCICLPQKKFHSYLTHYRTAPKDISSNIIQCNLIPTPLLQKDPPEEMSSLTIS</sequence>
<evidence type="ECO:0000313" key="2">
    <source>
        <dbReference type="Proteomes" id="UP000765509"/>
    </source>
</evidence>
<evidence type="ECO:0000313" key="1">
    <source>
        <dbReference type="EMBL" id="MBW0506840.1"/>
    </source>
</evidence>
<dbReference type="Proteomes" id="UP000765509">
    <property type="component" value="Unassembled WGS sequence"/>
</dbReference>